<keyword evidence="2" id="KW-1185">Reference proteome</keyword>
<gene>
    <name evidence="1" type="ORF">J2S48_005193</name>
</gene>
<dbReference type="Proteomes" id="UP001183585">
    <property type="component" value="Unassembled WGS sequence"/>
</dbReference>
<proteinExistence type="predicted"/>
<evidence type="ECO:0000313" key="2">
    <source>
        <dbReference type="Proteomes" id="UP001183585"/>
    </source>
</evidence>
<dbReference type="RefSeq" id="WP_274996622.1">
    <property type="nucleotide sequence ID" value="NZ_JAJQQP010000013.1"/>
</dbReference>
<comment type="caution">
    <text evidence="1">The sequence shown here is derived from an EMBL/GenBank/DDBJ whole genome shotgun (WGS) entry which is preliminary data.</text>
</comment>
<protein>
    <submittedName>
        <fullName evidence="1">Uncharacterized protein</fullName>
    </submittedName>
</protein>
<accession>A0ABU2CWL1</accession>
<name>A0ABU2CWL1_9MICO</name>
<reference evidence="1 2" key="1">
    <citation type="submission" date="2023-07" db="EMBL/GenBank/DDBJ databases">
        <title>Sequencing the genomes of 1000 actinobacteria strains.</title>
        <authorList>
            <person name="Klenk H.-P."/>
        </authorList>
    </citation>
    <scope>NUCLEOTIDE SEQUENCE [LARGE SCALE GENOMIC DNA]</scope>
    <source>
        <strain evidence="1 2">DSM 45554</strain>
    </source>
</reference>
<evidence type="ECO:0000313" key="1">
    <source>
        <dbReference type="EMBL" id="MDR7385678.1"/>
    </source>
</evidence>
<sequence length="111" mass="11840">MPGSAIRTTPEIQQVLDLAAEEFEKANPDTPDEYCNAVARALMQAMTTTYRGIHLSVSEVAETLVVASVTHGVRGVAHFPYDAVVAENERLERELDGDGESNATPVAASPA</sequence>
<dbReference type="EMBL" id="JAVDYE010000001">
    <property type="protein sequence ID" value="MDR7385678.1"/>
    <property type="molecule type" value="Genomic_DNA"/>
</dbReference>
<organism evidence="1 2">
    <name type="scientific">Promicromonospora iranensis</name>
    <dbReference type="NCBI Taxonomy" id="1105144"/>
    <lineage>
        <taxon>Bacteria</taxon>
        <taxon>Bacillati</taxon>
        <taxon>Actinomycetota</taxon>
        <taxon>Actinomycetes</taxon>
        <taxon>Micrococcales</taxon>
        <taxon>Promicromonosporaceae</taxon>
        <taxon>Promicromonospora</taxon>
    </lineage>
</organism>